<reference evidence="18 19" key="1">
    <citation type="journal article" date="2021" name="Sci. Rep.">
        <title>The distribution of antibiotic resistance genes in chicken gut microbiota commensals.</title>
        <authorList>
            <person name="Juricova H."/>
            <person name="Matiasovicova J."/>
            <person name="Kubasova T."/>
            <person name="Cejkova D."/>
            <person name="Rychlik I."/>
        </authorList>
    </citation>
    <scope>NUCLEOTIDE SEQUENCE [LARGE SCALE GENOMIC DNA]</scope>
    <source>
        <strain evidence="18 19">An431b</strain>
    </source>
</reference>
<feature type="binding site" evidence="14 15">
    <location>
        <position position="169"/>
    </location>
    <ligand>
        <name>a divalent metal cation</name>
        <dbReference type="ChEBI" id="CHEBI:60240"/>
    </ligand>
</feature>
<comment type="catalytic activity">
    <reaction evidence="1 14 15 16">
        <text>Endonucleolytic cleavage to 5'-phosphomonoester.</text>
        <dbReference type="EC" id="3.1.26.4"/>
    </reaction>
</comment>
<dbReference type="InterPro" id="IPR001352">
    <property type="entry name" value="RNase_HII/HIII"/>
</dbReference>
<evidence type="ECO:0000256" key="1">
    <source>
        <dbReference type="ARBA" id="ARBA00000077"/>
    </source>
</evidence>
<dbReference type="InterPro" id="IPR036397">
    <property type="entry name" value="RNaseH_sf"/>
</dbReference>
<dbReference type="HAMAP" id="MF_00052_B">
    <property type="entry name" value="RNase_HII_B"/>
    <property type="match status" value="1"/>
</dbReference>
<dbReference type="PANTHER" id="PTHR10954:SF18">
    <property type="entry name" value="RIBONUCLEASE HII"/>
    <property type="match status" value="1"/>
</dbReference>
<dbReference type="EC" id="3.1.26.4" evidence="14"/>
<feature type="domain" description="RNase H type-2" evidence="17">
    <location>
        <begin position="71"/>
        <end position="260"/>
    </location>
</feature>
<dbReference type="CDD" id="cd07182">
    <property type="entry name" value="RNase_HII_bacteria_HII_like"/>
    <property type="match status" value="1"/>
</dbReference>
<comment type="cofactor">
    <cofactor evidence="14 15">
        <name>Mn(2+)</name>
        <dbReference type="ChEBI" id="CHEBI:29035"/>
    </cofactor>
    <cofactor evidence="14 15">
        <name>Mg(2+)</name>
        <dbReference type="ChEBI" id="CHEBI:18420"/>
    </cofactor>
    <text evidence="14 15">Manganese or magnesium. Binds 1 divalent metal ion per monomer in the absence of substrate. May bind a second metal ion after substrate binding.</text>
</comment>
<evidence type="ECO:0000256" key="8">
    <source>
        <dbReference type="ARBA" id="ARBA00022722"/>
    </source>
</evidence>
<keyword evidence="9 14" id="KW-0479">Metal-binding</keyword>
<dbReference type="InterPro" id="IPR011335">
    <property type="entry name" value="Restrct_endonuc-II-like"/>
</dbReference>
<sequence length="376" mass="41761">MQSIGEIKETLAACPPEGLPEALSILEGDQRKGVQNLVKQFQKKYEAYLSELERLEEILTYERECYGQGMTLVAGIDEVGRGPLAGPVVAAAVILPPNHKIPGINDSKKLTAKKREELCAVIKKEAVAWAVGVVSHERIDEINILQATYEAMRQAISKLEVQPEFILADAVTIPGIEIPQKGIIKGDAKSASIGAASIVAKVTRDAMMEAMEELYPGYDFASNKGYGSQKHLAGIARQGLCPIHRRSFVKNLMQGRPEENKTAGNIGEALAVREMKRQGYEILAQNYRGSRGEIDIIAQKEGLLVFTEVKARKGREQGLPGEAVDRRKRERIIRTAEEYLAEKEITERDCRFDVAEVLEEDGKKYFRYIENAFTAE</sequence>
<comment type="subcellular location">
    <subcellularLocation>
        <location evidence="4 14">Cytoplasm</location>
    </subcellularLocation>
</comment>
<dbReference type="EMBL" id="JACSNV010000015">
    <property type="protein sequence ID" value="MBM6878509.1"/>
    <property type="molecule type" value="Genomic_DNA"/>
</dbReference>
<dbReference type="PANTHER" id="PTHR10954">
    <property type="entry name" value="RIBONUCLEASE H2 SUBUNIT A"/>
    <property type="match status" value="1"/>
</dbReference>
<dbReference type="CDD" id="cd20736">
    <property type="entry name" value="PoNe_Nuclease"/>
    <property type="match status" value="1"/>
</dbReference>
<evidence type="ECO:0000256" key="4">
    <source>
        <dbReference type="ARBA" id="ARBA00004496"/>
    </source>
</evidence>
<evidence type="ECO:0000256" key="5">
    <source>
        <dbReference type="ARBA" id="ARBA00006738"/>
    </source>
</evidence>
<evidence type="ECO:0000256" key="16">
    <source>
        <dbReference type="RuleBase" id="RU003515"/>
    </source>
</evidence>
<comment type="cofactor">
    <cofactor evidence="2">
        <name>Mg(2+)</name>
        <dbReference type="ChEBI" id="CHEBI:18420"/>
    </cofactor>
</comment>
<dbReference type="Proteomes" id="UP000729290">
    <property type="component" value="Unassembled WGS sequence"/>
</dbReference>
<keyword evidence="7 14" id="KW-0963">Cytoplasm</keyword>
<evidence type="ECO:0000256" key="13">
    <source>
        <dbReference type="HAMAP-Rule" id="MF_00048"/>
    </source>
</evidence>
<evidence type="ECO:0000256" key="9">
    <source>
        <dbReference type="ARBA" id="ARBA00022723"/>
    </source>
</evidence>
<dbReference type="InterPro" id="IPR003509">
    <property type="entry name" value="UPF0102_YraN-like"/>
</dbReference>
<evidence type="ECO:0000313" key="18">
    <source>
        <dbReference type="EMBL" id="MBM6878509.1"/>
    </source>
</evidence>
<evidence type="ECO:0000256" key="2">
    <source>
        <dbReference type="ARBA" id="ARBA00001946"/>
    </source>
</evidence>
<dbReference type="SUPFAM" id="SSF53098">
    <property type="entry name" value="Ribonuclease H-like"/>
    <property type="match status" value="1"/>
</dbReference>
<keyword evidence="19" id="KW-1185">Reference proteome</keyword>
<evidence type="ECO:0000256" key="15">
    <source>
        <dbReference type="PROSITE-ProRule" id="PRU01319"/>
    </source>
</evidence>
<feature type="binding site" evidence="14 15">
    <location>
        <position position="78"/>
    </location>
    <ligand>
        <name>a divalent metal cation</name>
        <dbReference type="ChEBI" id="CHEBI:60240"/>
    </ligand>
</feature>
<keyword evidence="8 14" id="KW-0540">Nuclease</keyword>
<dbReference type="NCBIfam" id="NF000595">
    <property type="entry name" value="PRK00015.1-3"/>
    <property type="match status" value="1"/>
</dbReference>
<feature type="binding site" evidence="14 15">
    <location>
        <position position="77"/>
    </location>
    <ligand>
        <name>a divalent metal cation</name>
        <dbReference type="ChEBI" id="CHEBI:60240"/>
    </ligand>
</feature>
<dbReference type="InterPro" id="IPR011856">
    <property type="entry name" value="tRNA_endonuc-like_dom_sf"/>
</dbReference>
<gene>
    <name evidence="14" type="primary">rnhB</name>
    <name evidence="18" type="ORF">H9X83_10140</name>
</gene>
<name>A0ABS2GDE0_9FIRM</name>
<evidence type="ECO:0000256" key="7">
    <source>
        <dbReference type="ARBA" id="ARBA00022490"/>
    </source>
</evidence>
<comment type="function">
    <text evidence="3 14 16">Endonuclease that specifically degrades the RNA of RNA-DNA hybrids.</text>
</comment>
<dbReference type="NCBIfam" id="TIGR00252">
    <property type="entry name" value="YraN family protein"/>
    <property type="match status" value="1"/>
</dbReference>
<comment type="caution">
    <text evidence="18">The sequence shown here is derived from an EMBL/GenBank/DDBJ whole genome shotgun (WGS) entry which is preliminary data.</text>
</comment>
<dbReference type="InterPro" id="IPR024567">
    <property type="entry name" value="RNase_HII/HIII_dom"/>
</dbReference>
<dbReference type="SUPFAM" id="SSF52980">
    <property type="entry name" value="Restriction endonuclease-like"/>
    <property type="match status" value="1"/>
</dbReference>
<evidence type="ECO:0000259" key="17">
    <source>
        <dbReference type="PROSITE" id="PS51975"/>
    </source>
</evidence>
<dbReference type="InterPro" id="IPR022898">
    <property type="entry name" value="RNase_HII"/>
</dbReference>
<dbReference type="Gene3D" id="3.40.1350.10">
    <property type="match status" value="1"/>
</dbReference>
<dbReference type="Gene3D" id="3.30.420.10">
    <property type="entry name" value="Ribonuclease H-like superfamily/Ribonuclease H"/>
    <property type="match status" value="1"/>
</dbReference>
<dbReference type="HAMAP" id="MF_00048">
    <property type="entry name" value="UPF0102"/>
    <property type="match status" value="1"/>
</dbReference>
<keyword evidence="12 14" id="KW-0464">Manganese</keyword>
<evidence type="ECO:0000256" key="14">
    <source>
        <dbReference type="HAMAP-Rule" id="MF_00052"/>
    </source>
</evidence>
<dbReference type="Pfam" id="PF02021">
    <property type="entry name" value="UPF0102"/>
    <property type="match status" value="1"/>
</dbReference>
<dbReference type="NCBIfam" id="NF009150">
    <property type="entry name" value="PRK12497.1-3"/>
    <property type="match status" value="1"/>
</dbReference>
<comment type="similarity">
    <text evidence="5 13">Belongs to the UPF0102 family.</text>
</comment>
<keyword evidence="10 14" id="KW-0255">Endonuclease</keyword>
<evidence type="ECO:0000256" key="12">
    <source>
        <dbReference type="ARBA" id="ARBA00023211"/>
    </source>
</evidence>
<organism evidence="18 19">
    <name type="scientific">Anaerotignum lactatifermentans</name>
    <dbReference type="NCBI Taxonomy" id="160404"/>
    <lineage>
        <taxon>Bacteria</taxon>
        <taxon>Bacillati</taxon>
        <taxon>Bacillota</taxon>
        <taxon>Clostridia</taxon>
        <taxon>Lachnospirales</taxon>
        <taxon>Anaerotignaceae</taxon>
        <taxon>Anaerotignum</taxon>
    </lineage>
</organism>
<evidence type="ECO:0000256" key="11">
    <source>
        <dbReference type="ARBA" id="ARBA00022801"/>
    </source>
</evidence>
<protein>
    <recommendedName>
        <fullName evidence="13 14">Multifunctional fusion protein</fullName>
    </recommendedName>
    <domain>
        <recommendedName>
            <fullName evidence="14">Ribonuclease HII</fullName>
            <shortName evidence="14">RNase HII</shortName>
            <ecNumber evidence="14">3.1.26.4</ecNumber>
        </recommendedName>
    </domain>
    <domain>
        <recommendedName>
            <fullName evidence="13">UPF0102 protein H9X83_10140</fullName>
        </recommendedName>
    </domain>
</protein>
<keyword evidence="11 14" id="KW-0378">Hydrolase</keyword>
<evidence type="ECO:0000256" key="3">
    <source>
        <dbReference type="ARBA" id="ARBA00004065"/>
    </source>
</evidence>
<dbReference type="NCBIfam" id="NF000594">
    <property type="entry name" value="PRK00015.1-1"/>
    <property type="match status" value="1"/>
</dbReference>
<comment type="similarity">
    <text evidence="6 14 16">Belongs to the RNase HII family.</text>
</comment>
<accession>A0ABS2GDE0</accession>
<evidence type="ECO:0000256" key="6">
    <source>
        <dbReference type="ARBA" id="ARBA00007383"/>
    </source>
</evidence>
<dbReference type="GO" id="GO:0004523">
    <property type="term" value="F:RNA-DNA hybrid ribonuclease activity"/>
    <property type="evidence" value="ECO:0007669"/>
    <property type="project" value="UniProtKB-EC"/>
</dbReference>
<evidence type="ECO:0000256" key="10">
    <source>
        <dbReference type="ARBA" id="ARBA00022759"/>
    </source>
</evidence>
<proteinExistence type="inferred from homology"/>
<dbReference type="PROSITE" id="PS51975">
    <property type="entry name" value="RNASE_H_2"/>
    <property type="match status" value="1"/>
</dbReference>
<dbReference type="RefSeq" id="WP_205132870.1">
    <property type="nucleotide sequence ID" value="NZ_JACSNT010000003.1"/>
</dbReference>
<evidence type="ECO:0000313" key="19">
    <source>
        <dbReference type="Proteomes" id="UP000729290"/>
    </source>
</evidence>
<dbReference type="Pfam" id="PF01351">
    <property type="entry name" value="RNase_HII"/>
    <property type="match status" value="1"/>
</dbReference>
<dbReference type="InterPro" id="IPR012337">
    <property type="entry name" value="RNaseH-like_sf"/>
</dbReference>